<name>A0A0J0XRL6_9TREE</name>
<keyword evidence="5" id="KW-0539">Nucleus</keyword>
<keyword evidence="9" id="KW-1185">Reference proteome</keyword>
<dbReference type="PANTHER" id="PTHR12265:SF30">
    <property type="entry name" value="TRANSMEMBRANE PROTEIN 53"/>
    <property type="match status" value="1"/>
</dbReference>
<evidence type="ECO:0000313" key="8">
    <source>
        <dbReference type="EMBL" id="KLT43712.1"/>
    </source>
</evidence>
<reference evidence="8 9" key="1">
    <citation type="submission" date="2015-03" db="EMBL/GenBank/DDBJ databases">
        <title>Genomics and transcriptomics of the oil-accumulating basidiomycete yeast T. oleaginosus allow insights into substrate utilization and the diverse evolutionary trajectories of mating systems in fungi.</title>
        <authorList>
            <consortium name="DOE Joint Genome Institute"/>
            <person name="Kourist R."/>
            <person name="Kracht O."/>
            <person name="Bracharz F."/>
            <person name="Lipzen A."/>
            <person name="Nolan M."/>
            <person name="Ohm R."/>
            <person name="Grigoriev I."/>
            <person name="Sun S."/>
            <person name="Heitman J."/>
            <person name="Bruck T."/>
            <person name="Nowrousian M."/>
        </authorList>
    </citation>
    <scope>NUCLEOTIDE SEQUENCE [LARGE SCALE GENOMIC DNA]</scope>
    <source>
        <strain evidence="8 9">IBC0246</strain>
    </source>
</reference>
<proteinExistence type="inferred from homology"/>
<evidence type="ECO:0008006" key="10">
    <source>
        <dbReference type="Google" id="ProtNLM"/>
    </source>
</evidence>
<gene>
    <name evidence="8" type="ORF">CC85DRAFT_284223</name>
</gene>
<keyword evidence="3" id="KW-1133">Transmembrane helix</keyword>
<dbReference type="RefSeq" id="XP_018280203.1">
    <property type="nucleotide sequence ID" value="XM_018422662.1"/>
</dbReference>
<comment type="subcellular location">
    <subcellularLocation>
        <location evidence="6">Nucleus outer membrane</location>
        <topology evidence="6">Single-pass membrane protein</topology>
    </subcellularLocation>
</comment>
<evidence type="ECO:0000256" key="7">
    <source>
        <dbReference type="SAM" id="MobiDB-lite"/>
    </source>
</evidence>
<evidence type="ECO:0000256" key="4">
    <source>
        <dbReference type="ARBA" id="ARBA00023136"/>
    </source>
</evidence>
<feature type="region of interest" description="Disordered" evidence="7">
    <location>
        <begin position="278"/>
        <end position="297"/>
    </location>
</feature>
<sequence length="297" mass="33167">MGAQPPHMDKYIEPYRRLFPSSPILVLRSEAGDWLNPWKKPSMDAAATVVQSLYDASELAPASASVPHSPTDPDLVIHVWSNGGSASLARLRQSLAKQRAALPPYTLVLDSTPGQFSYRGTFSAFSLVAPKKWAWLLRPLLHGFVAWFWLLTYVRARLDFRRRAEVGEAQAKGKSKLFGPLALLAASHNTAAVRAREARRTYIYSREDALIPYTDVEEHGADARGKGFNVRMEEFKGTAHVAHARTEPERYWEIVRETWEGRPYVRDAAAEEEVKAEAAAAEGKEEEVTAVEQHVTA</sequence>
<feature type="compositionally biased region" description="Basic and acidic residues" evidence="7">
    <location>
        <begin position="278"/>
        <end position="287"/>
    </location>
</feature>
<dbReference type="GeneID" id="28983265"/>
<dbReference type="OrthoDB" id="77878at2759"/>
<keyword evidence="4" id="KW-0472">Membrane</keyword>
<evidence type="ECO:0000256" key="3">
    <source>
        <dbReference type="ARBA" id="ARBA00022989"/>
    </source>
</evidence>
<evidence type="ECO:0000256" key="1">
    <source>
        <dbReference type="ARBA" id="ARBA00007387"/>
    </source>
</evidence>
<evidence type="ECO:0000256" key="5">
    <source>
        <dbReference type="ARBA" id="ARBA00023242"/>
    </source>
</evidence>
<dbReference type="PANTHER" id="PTHR12265">
    <property type="entry name" value="TRANSMEMBRANE PROTEIN 53"/>
    <property type="match status" value="1"/>
</dbReference>
<evidence type="ECO:0000313" key="9">
    <source>
        <dbReference type="Proteomes" id="UP000053611"/>
    </source>
</evidence>
<accession>A0A0J0XRL6</accession>
<dbReference type="Proteomes" id="UP000053611">
    <property type="component" value="Unassembled WGS sequence"/>
</dbReference>
<keyword evidence="2" id="KW-0812">Transmembrane</keyword>
<organism evidence="8 9">
    <name type="scientific">Cutaneotrichosporon oleaginosum</name>
    <dbReference type="NCBI Taxonomy" id="879819"/>
    <lineage>
        <taxon>Eukaryota</taxon>
        <taxon>Fungi</taxon>
        <taxon>Dikarya</taxon>
        <taxon>Basidiomycota</taxon>
        <taxon>Agaricomycotina</taxon>
        <taxon>Tremellomycetes</taxon>
        <taxon>Trichosporonales</taxon>
        <taxon>Trichosporonaceae</taxon>
        <taxon>Cutaneotrichosporon</taxon>
    </lineage>
</organism>
<dbReference type="EMBL" id="KQ087192">
    <property type="protein sequence ID" value="KLT43712.1"/>
    <property type="molecule type" value="Genomic_DNA"/>
</dbReference>
<dbReference type="InterPro" id="IPR029058">
    <property type="entry name" value="AB_hydrolase_fold"/>
</dbReference>
<comment type="similarity">
    <text evidence="1">Belongs to the TMEM53 family.</text>
</comment>
<dbReference type="GO" id="GO:0005640">
    <property type="term" value="C:nuclear outer membrane"/>
    <property type="evidence" value="ECO:0007669"/>
    <property type="project" value="UniProtKB-SubCell"/>
</dbReference>
<dbReference type="Pfam" id="PF05705">
    <property type="entry name" value="DUF829"/>
    <property type="match status" value="1"/>
</dbReference>
<dbReference type="SUPFAM" id="SSF53474">
    <property type="entry name" value="alpha/beta-Hydrolases"/>
    <property type="match status" value="1"/>
</dbReference>
<protein>
    <recommendedName>
        <fullName evidence="10">DUF829-domain-containing protein</fullName>
    </recommendedName>
</protein>
<dbReference type="InterPro" id="IPR008547">
    <property type="entry name" value="DUF829_TMEM53"/>
</dbReference>
<dbReference type="AlphaFoldDB" id="A0A0J0XRL6"/>
<evidence type="ECO:0000256" key="2">
    <source>
        <dbReference type="ARBA" id="ARBA00022692"/>
    </source>
</evidence>
<evidence type="ECO:0000256" key="6">
    <source>
        <dbReference type="ARBA" id="ARBA00034303"/>
    </source>
</evidence>